<dbReference type="EMBL" id="SACT01000008">
    <property type="protein sequence ID" value="RVT49380.1"/>
    <property type="molecule type" value="Genomic_DNA"/>
</dbReference>
<protein>
    <submittedName>
        <fullName evidence="2">TerB family tellurite resistance protein</fullName>
    </submittedName>
</protein>
<dbReference type="Pfam" id="PF05099">
    <property type="entry name" value="TerB"/>
    <property type="match status" value="1"/>
</dbReference>
<dbReference type="InterPro" id="IPR007791">
    <property type="entry name" value="DjlA_N"/>
</dbReference>
<evidence type="ECO:0000259" key="1">
    <source>
        <dbReference type="Pfam" id="PF05099"/>
    </source>
</evidence>
<accession>A0A437JRD9</accession>
<dbReference type="CDD" id="cd07313">
    <property type="entry name" value="terB_like_2"/>
    <property type="match status" value="1"/>
</dbReference>
<evidence type="ECO:0000313" key="2">
    <source>
        <dbReference type="EMBL" id="RVT49380.1"/>
    </source>
</evidence>
<dbReference type="SUPFAM" id="SSF158682">
    <property type="entry name" value="TerB-like"/>
    <property type="match status" value="1"/>
</dbReference>
<evidence type="ECO:0000313" key="3">
    <source>
        <dbReference type="Proteomes" id="UP000288178"/>
    </source>
</evidence>
<proteinExistence type="predicted"/>
<name>A0A437JRD9_9BURK</name>
<reference evidence="2 3" key="1">
    <citation type="submission" date="2019-01" db="EMBL/GenBank/DDBJ databases">
        <authorList>
            <person name="Chen W.-M."/>
        </authorList>
    </citation>
    <scope>NUCLEOTIDE SEQUENCE [LARGE SCALE GENOMIC DNA]</scope>
    <source>
        <strain evidence="2 3">ICH-3</strain>
    </source>
</reference>
<dbReference type="Gene3D" id="1.10.3680.10">
    <property type="entry name" value="TerB-like"/>
    <property type="match status" value="1"/>
</dbReference>
<dbReference type="Proteomes" id="UP000288178">
    <property type="component" value="Unassembled WGS sequence"/>
</dbReference>
<dbReference type="OrthoDB" id="5294347at2"/>
<dbReference type="InterPro" id="IPR029024">
    <property type="entry name" value="TerB-like"/>
</dbReference>
<dbReference type="AlphaFoldDB" id="A0A437JRD9"/>
<keyword evidence="3" id="KW-1185">Reference proteome</keyword>
<organism evidence="2 3">
    <name type="scientific">Rubrivivax albus</name>
    <dbReference type="NCBI Taxonomy" id="2499835"/>
    <lineage>
        <taxon>Bacteria</taxon>
        <taxon>Pseudomonadati</taxon>
        <taxon>Pseudomonadota</taxon>
        <taxon>Betaproteobacteria</taxon>
        <taxon>Burkholderiales</taxon>
        <taxon>Sphaerotilaceae</taxon>
        <taxon>Rubrivivax</taxon>
    </lineage>
</organism>
<sequence length="156" mass="17222">MLKSLKDLFDSLLPPAPGADPASEDHALQLATAVMLVEVMRADPAFHDAERAKVLAALREKFGLAADEAARLAELAEATARQATDLFAFTDRINRHFDMARKLRMVELMWEVAYADGTLDAHERHVMWRIADLLHVPQAALQHARIRARDGGGSDG</sequence>
<dbReference type="RefSeq" id="WP_128200131.1">
    <property type="nucleotide sequence ID" value="NZ_SACT01000008.1"/>
</dbReference>
<feature type="domain" description="Co-chaperone DjlA N-terminal" evidence="1">
    <location>
        <begin position="29"/>
        <end position="145"/>
    </location>
</feature>
<gene>
    <name evidence="2" type="ORF">ENE75_20095</name>
</gene>
<comment type="caution">
    <text evidence="2">The sequence shown here is derived from an EMBL/GenBank/DDBJ whole genome shotgun (WGS) entry which is preliminary data.</text>
</comment>